<keyword evidence="2" id="KW-1185">Reference proteome</keyword>
<dbReference type="VEuPathDB" id="FungiDB:ATEG_01735"/>
<dbReference type="OrthoDB" id="5422053at2759"/>
<comment type="caution">
    <text evidence="1">The sequence shown here is derived from an EMBL/GenBank/DDBJ whole genome shotgun (WGS) entry which is preliminary data.</text>
</comment>
<reference evidence="1 2" key="1">
    <citation type="submission" date="2020-01" db="EMBL/GenBank/DDBJ databases">
        <title>Aspergillus terreus IFO 6365 whole genome shotgun sequence.</title>
        <authorList>
            <person name="Kanamasa S."/>
            <person name="Takahashi H."/>
        </authorList>
    </citation>
    <scope>NUCLEOTIDE SEQUENCE [LARGE SCALE GENOMIC DNA]</scope>
    <source>
        <strain evidence="1 2">IFO 6365</strain>
    </source>
</reference>
<proteinExistence type="predicted"/>
<dbReference type="Proteomes" id="UP000452235">
    <property type="component" value="Unassembled WGS sequence"/>
</dbReference>
<dbReference type="AlphaFoldDB" id="A0A5M3YS19"/>
<organism evidence="1 2">
    <name type="scientific">Aspergillus terreus</name>
    <dbReference type="NCBI Taxonomy" id="33178"/>
    <lineage>
        <taxon>Eukaryota</taxon>
        <taxon>Fungi</taxon>
        <taxon>Dikarya</taxon>
        <taxon>Ascomycota</taxon>
        <taxon>Pezizomycotina</taxon>
        <taxon>Eurotiomycetes</taxon>
        <taxon>Eurotiomycetidae</taxon>
        <taxon>Eurotiales</taxon>
        <taxon>Aspergillaceae</taxon>
        <taxon>Aspergillus</taxon>
        <taxon>Aspergillus subgen. Circumdati</taxon>
    </lineage>
</organism>
<evidence type="ECO:0000313" key="2">
    <source>
        <dbReference type="Proteomes" id="UP000452235"/>
    </source>
</evidence>
<gene>
    <name evidence="1" type="ORF">ATEIFO6365_0001096000</name>
</gene>
<evidence type="ECO:0000313" key="1">
    <source>
        <dbReference type="EMBL" id="GFF12736.1"/>
    </source>
</evidence>
<name>A0A5M3YS19_ASPTE</name>
<protein>
    <submittedName>
        <fullName evidence="1">Ankyrin unc44</fullName>
    </submittedName>
</protein>
<sequence length="412" mass="45319">MEPVTLELETYNPDAAEVKSDLPEQQSSIQNSSFTVKFQVLYEVHGDYTSTSTNNASLVVFKIIPESMDPKQRLLSFDITLTILPDGQVDGPRNLPFLRSYEPNSGGAEYIKVCTTNETLERTWEGNAQLDVMGFSPGIRGSRTKRTEFERQHVLQITSGFGSSPPAPIGKANEVRWSIRAAADIKDSGIGDSFTVALLIRRPAASSFQIVAKVDGEIGDLRHQMKRLIPTGLRSKKKPTVLGTYGPRADQESTEVPSGIDRHNLSAASKDNVMKTIKEIGLHLPEEARLANFQSQPATQTVSSADAAETATTHMSAGVSAAKTVNCSVQEIVTRRNDATLLAPPHGSNDSTTLGARSILQRESDMARMERHRKMAALYERLAELHREEARQYLPQDEVAYARQVENGPGWL</sequence>
<dbReference type="EMBL" id="BLJY01000001">
    <property type="protein sequence ID" value="GFF12736.1"/>
    <property type="molecule type" value="Genomic_DNA"/>
</dbReference>
<accession>A0A5M3YS19</accession>